<dbReference type="HOGENOM" id="CLU_019796_1_3_0"/>
<sequence>MIRVHINDPLDQEALSLLTSKPQLNVTSEHLDKSKLLEIIPEVEVLIVRSATKVTRDIIEKGSKLKIIGRAGVGLDNIDVNAAKERGIKVLNTPGASAISVAELTIGLMISAARHIARGTIDLKSGLWTKKELEGVELFGKTLGIIGLGTIGTEVAKRAAAFGMNIVAYDPYVTKHEIAKMVTLDELLRTADFITLHVPLTEETKHLINKEVIEKMKDGVIIVNTSRGGVIDEEALYQALVSRKVYAAALDVFEVEPPQDELRKKLLSLPNIVATPHIGASTIEAQQRVGKELVERILKELSL</sequence>
<dbReference type="PATRIC" id="fig|688269.3.peg.1887"/>
<evidence type="ECO:0000256" key="4">
    <source>
        <dbReference type="RuleBase" id="RU003719"/>
    </source>
</evidence>
<dbReference type="CDD" id="cd05303">
    <property type="entry name" value="PGDH_2"/>
    <property type="match status" value="1"/>
</dbReference>
<dbReference type="Pfam" id="PF02826">
    <property type="entry name" value="2-Hacid_dh_C"/>
    <property type="match status" value="1"/>
</dbReference>
<feature type="domain" description="D-isomer specific 2-hydroxyacid dehydrogenase NAD-binding" evidence="6">
    <location>
        <begin position="106"/>
        <end position="279"/>
    </location>
</feature>
<dbReference type="SUPFAM" id="SSF51735">
    <property type="entry name" value="NAD(P)-binding Rossmann-fold domains"/>
    <property type="match status" value="1"/>
</dbReference>
<name>F7YXF7_9THEM</name>
<protein>
    <submittedName>
        <fullName evidence="7">Phosphoglycerate dehydrogenase</fullName>
        <ecNumber evidence="7">1.1.1.95</ecNumber>
    </submittedName>
</protein>
<evidence type="ECO:0000256" key="3">
    <source>
        <dbReference type="ARBA" id="ARBA00023027"/>
    </source>
</evidence>
<organism evidence="7 8">
    <name type="scientific">Pseudothermotoga thermarum DSM 5069</name>
    <dbReference type="NCBI Taxonomy" id="688269"/>
    <lineage>
        <taxon>Bacteria</taxon>
        <taxon>Thermotogati</taxon>
        <taxon>Thermotogota</taxon>
        <taxon>Thermotogae</taxon>
        <taxon>Thermotogales</taxon>
        <taxon>Thermotogaceae</taxon>
        <taxon>Pseudothermotoga</taxon>
    </lineage>
</organism>
<dbReference type="InterPro" id="IPR006140">
    <property type="entry name" value="D-isomer_DH_NAD-bd"/>
</dbReference>
<evidence type="ECO:0000313" key="8">
    <source>
        <dbReference type="Proteomes" id="UP000006804"/>
    </source>
</evidence>
<dbReference type="GO" id="GO:0051287">
    <property type="term" value="F:NAD binding"/>
    <property type="evidence" value="ECO:0007669"/>
    <property type="project" value="InterPro"/>
</dbReference>
<evidence type="ECO:0000313" key="7">
    <source>
        <dbReference type="EMBL" id="AEH51875.1"/>
    </source>
</evidence>
<dbReference type="OrthoDB" id="9786364at2"/>
<gene>
    <name evidence="7" type="ORF">Theth_1833</name>
</gene>
<comment type="similarity">
    <text evidence="1 4">Belongs to the D-isomer specific 2-hydroxyacid dehydrogenase family.</text>
</comment>
<dbReference type="STRING" id="688269.Theth_1833"/>
<dbReference type="PANTHER" id="PTHR42789">
    <property type="entry name" value="D-ISOMER SPECIFIC 2-HYDROXYACID DEHYDROGENASE FAMILY PROTEIN (AFU_ORTHOLOGUE AFUA_6G10090)"/>
    <property type="match status" value="1"/>
</dbReference>
<dbReference type="Gene3D" id="3.40.50.720">
    <property type="entry name" value="NAD(P)-binding Rossmann-like Domain"/>
    <property type="match status" value="2"/>
</dbReference>
<dbReference type="FunFam" id="3.40.50.720:FF:000021">
    <property type="entry name" value="D-3-phosphoglycerate dehydrogenase"/>
    <property type="match status" value="1"/>
</dbReference>
<accession>F7YXF7</accession>
<reference evidence="7 8" key="1">
    <citation type="submission" date="2010-11" db="EMBL/GenBank/DDBJ databases">
        <title>The complete genome of Thermotoga thermarum DSM 5069.</title>
        <authorList>
            <consortium name="US DOE Joint Genome Institute (JGI-PGF)"/>
            <person name="Lucas S."/>
            <person name="Copeland A."/>
            <person name="Lapidus A."/>
            <person name="Bruce D."/>
            <person name="Goodwin L."/>
            <person name="Pitluck S."/>
            <person name="Kyrpides N."/>
            <person name="Mavromatis K."/>
            <person name="Ivanova N."/>
            <person name="Zeytun A."/>
            <person name="Brettin T."/>
            <person name="Detter J.C."/>
            <person name="Tapia R."/>
            <person name="Han C."/>
            <person name="Land M."/>
            <person name="Hauser L."/>
            <person name="Markowitz V."/>
            <person name="Cheng J.-F."/>
            <person name="Hugenholtz P."/>
            <person name="Woyke T."/>
            <person name="Wu D."/>
            <person name="Spring S."/>
            <person name="Schroeder M."/>
            <person name="Brambilla E."/>
            <person name="Klenk H.-P."/>
            <person name="Eisen J.A."/>
        </authorList>
    </citation>
    <scope>NUCLEOTIDE SEQUENCE [LARGE SCALE GENOMIC DNA]</scope>
    <source>
        <strain evidence="7 8">DSM 5069</strain>
    </source>
</reference>
<keyword evidence="2 4" id="KW-0560">Oxidoreductase</keyword>
<evidence type="ECO:0000259" key="5">
    <source>
        <dbReference type="Pfam" id="PF00389"/>
    </source>
</evidence>
<keyword evidence="8" id="KW-1185">Reference proteome</keyword>
<dbReference type="PROSITE" id="PS00670">
    <property type="entry name" value="D_2_HYDROXYACID_DH_2"/>
    <property type="match status" value="1"/>
</dbReference>
<evidence type="ECO:0000259" key="6">
    <source>
        <dbReference type="Pfam" id="PF02826"/>
    </source>
</evidence>
<dbReference type="InterPro" id="IPR029753">
    <property type="entry name" value="D-isomer_DH_CS"/>
</dbReference>
<evidence type="ECO:0000256" key="1">
    <source>
        <dbReference type="ARBA" id="ARBA00005854"/>
    </source>
</evidence>
<dbReference type="PROSITE" id="PS00671">
    <property type="entry name" value="D_2_HYDROXYACID_DH_3"/>
    <property type="match status" value="1"/>
</dbReference>
<dbReference type="EC" id="1.1.1.95" evidence="7"/>
<dbReference type="Pfam" id="PF00389">
    <property type="entry name" value="2-Hacid_dh"/>
    <property type="match status" value="1"/>
</dbReference>
<dbReference type="InterPro" id="IPR050857">
    <property type="entry name" value="D-2-hydroxyacid_DH"/>
</dbReference>
<dbReference type="EMBL" id="CP002351">
    <property type="protein sequence ID" value="AEH51875.1"/>
    <property type="molecule type" value="Genomic_DNA"/>
</dbReference>
<dbReference type="GO" id="GO:0004617">
    <property type="term" value="F:phosphoglycerate dehydrogenase activity"/>
    <property type="evidence" value="ECO:0007669"/>
    <property type="project" value="UniProtKB-EC"/>
</dbReference>
<proteinExistence type="inferred from homology"/>
<feature type="domain" description="D-isomer specific 2-hydroxyacid dehydrogenase catalytic" evidence="5">
    <location>
        <begin position="6"/>
        <end position="299"/>
    </location>
</feature>
<dbReference type="eggNOG" id="COG1052">
    <property type="taxonomic scope" value="Bacteria"/>
</dbReference>
<evidence type="ECO:0000256" key="2">
    <source>
        <dbReference type="ARBA" id="ARBA00023002"/>
    </source>
</evidence>
<dbReference type="SUPFAM" id="SSF52283">
    <property type="entry name" value="Formate/glycerate dehydrogenase catalytic domain-like"/>
    <property type="match status" value="1"/>
</dbReference>
<keyword evidence="3" id="KW-0520">NAD</keyword>
<dbReference type="AlphaFoldDB" id="F7YXF7"/>
<dbReference type="PANTHER" id="PTHR42789:SF1">
    <property type="entry name" value="D-ISOMER SPECIFIC 2-HYDROXYACID DEHYDROGENASE FAMILY PROTEIN (AFU_ORTHOLOGUE AFUA_6G10090)"/>
    <property type="match status" value="1"/>
</dbReference>
<dbReference type="RefSeq" id="WP_013933083.1">
    <property type="nucleotide sequence ID" value="NC_015707.1"/>
</dbReference>
<dbReference type="InterPro" id="IPR036291">
    <property type="entry name" value="NAD(P)-bd_dom_sf"/>
</dbReference>
<dbReference type="KEGG" id="tta:Theth_1833"/>
<dbReference type="InterPro" id="IPR006139">
    <property type="entry name" value="D-isomer_2_OHA_DH_cat_dom"/>
</dbReference>
<dbReference type="Proteomes" id="UP000006804">
    <property type="component" value="Chromosome"/>
</dbReference>